<feature type="coiled-coil region" evidence="1">
    <location>
        <begin position="847"/>
        <end position="874"/>
    </location>
</feature>
<feature type="coiled-coil region" evidence="1">
    <location>
        <begin position="150"/>
        <end position="177"/>
    </location>
</feature>
<feature type="coiled-coil region" evidence="1">
    <location>
        <begin position="277"/>
        <end position="311"/>
    </location>
</feature>
<keyword evidence="3" id="KW-1185">Reference proteome</keyword>
<dbReference type="Proteomes" id="UP000504606">
    <property type="component" value="Unplaced"/>
</dbReference>
<evidence type="ECO:0000313" key="4">
    <source>
        <dbReference type="RefSeq" id="XP_052127143.1"/>
    </source>
</evidence>
<keyword evidence="1" id="KW-0175">Coiled coil</keyword>
<dbReference type="GeneID" id="113206266"/>
<feature type="compositionally biased region" description="Polar residues" evidence="2">
    <location>
        <begin position="1703"/>
        <end position="1713"/>
    </location>
</feature>
<dbReference type="PANTHER" id="PTHR43941">
    <property type="entry name" value="STRUCTURAL MAINTENANCE OF CHROMOSOMES PROTEIN 2"/>
    <property type="match status" value="1"/>
</dbReference>
<feature type="region of interest" description="Disordered" evidence="2">
    <location>
        <begin position="1697"/>
        <end position="1719"/>
    </location>
</feature>
<evidence type="ECO:0000313" key="3">
    <source>
        <dbReference type="Proteomes" id="UP000504606"/>
    </source>
</evidence>
<evidence type="ECO:0000256" key="2">
    <source>
        <dbReference type="SAM" id="MobiDB-lite"/>
    </source>
</evidence>
<feature type="coiled-coil region" evidence="1">
    <location>
        <begin position="25"/>
        <end position="122"/>
    </location>
</feature>
<organism evidence="3 4">
    <name type="scientific">Frankliniella occidentalis</name>
    <name type="common">Western flower thrips</name>
    <name type="synonym">Euthrips occidentalis</name>
    <dbReference type="NCBI Taxonomy" id="133901"/>
    <lineage>
        <taxon>Eukaryota</taxon>
        <taxon>Metazoa</taxon>
        <taxon>Ecdysozoa</taxon>
        <taxon>Arthropoda</taxon>
        <taxon>Hexapoda</taxon>
        <taxon>Insecta</taxon>
        <taxon>Pterygota</taxon>
        <taxon>Neoptera</taxon>
        <taxon>Paraneoptera</taxon>
        <taxon>Thysanoptera</taxon>
        <taxon>Terebrantia</taxon>
        <taxon>Thripoidea</taxon>
        <taxon>Thripidae</taxon>
        <taxon>Frankliniella</taxon>
    </lineage>
</organism>
<feature type="coiled-coil region" evidence="1">
    <location>
        <begin position="1019"/>
        <end position="1227"/>
    </location>
</feature>
<name>A0A9C6X0Z2_FRAOC</name>
<feature type="coiled-coil region" evidence="1">
    <location>
        <begin position="1544"/>
        <end position="1603"/>
    </location>
</feature>
<gene>
    <name evidence="4" type="primary">LOC113206266</name>
</gene>
<dbReference type="RefSeq" id="XP_052127143.1">
    <property type="nucleotide sequence ID" value="XM_052271183.1"/>
</dbReference>
<feature type="coiled-coil region" evidence="1">
    <location>
        <begin position="927"/>
        <end position="961"/>
    </location>
</feature>
<proteinExistence type="predicted"/>
<sequence>MTMQEQKISSLEQQISSLHSSSVDSEALLEELNHVKNQVKTLKISEDSLVQQIHEKDCKMENLVQELEAVKLEIIALKSSNATLTQDLNQRNQDIVNAAVEMERLREQIVQLQQDAKDVKNNTDLDASLNATTDSTLLNVEDQEALINEVSVCKREMSMQEQKISALEEQISSLRSSSVEELNLVKNQVMTLKASEDSLVQQIHEKDRKLHENVIEMEKLRDLPSHCESVTHMSSVTSGDQIDDCEPSALSLMQELEAVKSEIIALKSLNATLTKDLDDRNQEIVNAAVEMEQLREQIVQFQQDAKDVKNKTDLNSSQNAAIDTTLLNIEEQEALINEVSVCKSEMAMQEQKISALEQQISSMQSSSVHSEALLEELNDVKNQVKTLKINEDSLVQQMHERDCKLNEYVAETEKLRKQLCQSEGVADKSHVTPMEQINKCDPYVQSLIHELEDMKLKIAAVNSLNDTLTKDLAERNLAMEQLQDRILHLQQNSCDSERSMLPDVNSPSDSMLSLVEDEKNVMVTDMTLCKNEKICALEQQMHSSSVDSDTLLEELNNVKNQVKALKISEDSLVHQIHERDDKLKEYAIEVEKLRDAPCQCEQNAHSPILVPNAVNSTVDHEIVMSSVVKTDLLSLDIEKLSAKLSLLENDLHESRSLLWSNLEEVEIDESAPLHSLVLQCLSCLTETKKKCTDLELRSQGQQLQLQDKLSEELIQCRNELLAMKNDNNSLRLELDSKNSVLEDSESELRQLREKVESLKSNSSDLQKLESVSKEIVLHKNELEELRRKNSVLEDEIKFKNSLNLDVEDEVRQLKAKLHELANNLGKDEFCQKCCDLEKTIKNQLSEVESRDEKINTLQKHCEDLELEIKCAHRTLLSEVKAISDSSDDLGNVSLSELLSRFLESIMKVQKHVASVFQTKLDSCTSELQAYVQQEAEWQETMKEMKSNVAQLTEMNESLTSQLGGIKQKEESLLIVQESFENSFKKLRSLLNCTQDLSQDELLSVVQSKLIELSIKADELAELNTTVQQFKTENDSLSLKIAETEKERKELQDKLSSMEYSSDQSTKDLKDLREKYEKSVADLLAQERFVKDLQSEALHAAECIEQLEKTQKRLESISQELLTETALNATLKTELSKKSDIVLNLEASLTELQLQVQTQSKQLSGKESLQSKASSLYNDLTEKKQLIVKLKEEIGCQKSILEEKQEKIEALCKEIEELKEKQSITEGDFLKMKNERDLAVKNLTLKPSPSDEVKELKAEMEFLNQQYENALKSSRETRTQNRKIKAELTKMKEKLETSELTSKSHEVQALMNVVKEKEEIIIEKDKKIDEINKDKEDLDKECEDLLSWGRSLDQMNKELADRIAEILKDLAQTKSKFFSVTMDKIMVLRSSCKEVMGSLDKTTGDLLEMQLSSKEKSAKNAQSRAEALIGKLNDICSKPIDCDMLQDACSELHKENQFLSDVDDEFTTIWQKVCQEKKQAVRECDGCKELLEWGKKQEALANENDNLVDRLNAEIKRLKRKEPSSLTNAHSASDKTSPKEYILKCEELQRLVQTQRTELADKNAEITELKMKQQILNKPAEDTIKRLEEKLKLSKDEIGNLKSQNRRILKTYQENTECASSSKVMTKSVHTQTAESNEAIYKSQYWSSGPSGIVDEANRIALEDKVRKLEREKETYKKLCIDRKQRMDIMEDKLKKYLKENQENEPNNSTSTPYSLRRRK</sequence>
<protein>
    <submittedName>
        <fullName evidence="4">Centromere-associated protein E-like isoform X2</fullName>
    </submittedName>
</protein>
<feature type="coiled-coil region" evidence="1">
    <location>
        <begin position="339"/>
        <end position="397"/>
    </location>
</feature>
<dbReference type="SUPFAM" id="SSF57997">
    <property type="entry name" value="Tropomyosin"/>
    <property type="match status" value="1"/>
</dbReference>
<feature type="coiled-coil region" evidence="1">
    <location>
        <begin position="706"/>
        <end position="823"/>
    </location>
</feature>
<evidence type="ECO:0000256" key="1">
    <source>
        <dbReference type="SAM" id="Coils"/>
    </source>
</evidence>
<reference evidence="4" key="1">
    <citation type="submission" date="2025-08" db="UniProtKB">
        <authorList>
            <consortium name="RefSeq"/>
        </authorList>
    </citation>
    <scope>IDENTIFICATION</scope>
    <source>
        <tissue evidence="4">Whole organism</tissue>
    </source>
</reference>
<feature type="coiled-coil region" evidence="1">
    <location>
        <begin position="1252"/>
        <end position="1375"/>
    </location>
</feature>
<accession>A0A9C6X0Z2</accession>
<feature type="coiled-coil region" evidence="1">
    <location>
        <begin position="465"/>
        <end position="492"/>
    </location>
</feature>